<feature type="compositionally biased region" description="Low complexity" evidence="3">
    <location>
        <begin position="347"/>
        <end position="364"/>
    </location>
</feature>
<keyword evidence="1 2" id="KW-0539">Nucleus</keyword>
<comment type="subcellular location">
    <subcellularLocation>
        <location evidence="1 2">Nucleus</location>
    </subcellularLocation>
</comment>
<dbReference type="PROSITE" id="PS50071">
    <property type="entry name" value="HOMEOBOX_2"/>
    <property type="match status" value="1"/>
</dbReference>
<keyword evidence="1 2" id="KW-0238">DNA-binding</keyword>
<gene>
    <name evidence="5" type="ORF">BD410DRAFT_507936</name>
</gene>
<evidence type="ECO:0000313" key="5">
    <source>
        <dbReference type="EMBL" id="TDL18220.1"/>
    </source>
</evidence>
<feature type="region of interest" description="Disordered" evidence="3">
    <location>
        <begin position="1"/>
        <end position="120"/>
    </location>
</feature>
<dbReference type="OrthoDB" id="6159439at2759"/>
<dbReference type="SMART" id="SM00389">
    <property type="entry name" value="HOX"/>
    <property type="match status" value="1"/>
</dbReference>
<dbReference type="PANTHER" id="PTHR46255:SF3">
    <property type="entry name" value="HOMEOBOX DOMAIN-CONTAINING PROTEIN"/>
    <property type="match status" value="1"/>
</dbReference>
<dbReference type="InterPro" id="IPR001356">
    <property type="entry name" value="HD"/>
</dbReference>
<name>A0A4Y7PUK5_9AGAM</name>
<dbReference type="Proteomes" id="UP000294933">
    <property type="component" value="Unassembled WGS sequence"/>
</dbReference>
<protein>
    <submittedName>
        <fullName evidence="5">Homeobox-domain-containing protein</fullName>
    </submittedName>
</protein>
<feature type="compositionally biased region" description="Low complexity" evidence="3">
    <location>
        <begin position="198"/>
        <end position="220"/>
    </location>
</feature>
<sequence>MSDNRLPDAKPPPPPTTATPLDDRAASSPAHLSSPTTSPRRPVSPSESPKSPPPKRMRRSRQPEEREAQSSPSPSVSSSPEDEPAEGSRGTRGQSASAPSAGPPKKKRTRTLTTPHQSAVLHAMLAQSRFPTTAMREQVGKQIGLSARKVQVWFQNQRQKARRPKAESETPLTRPPQYGPFPNTQAQTHQEMAGSSHVLSAPVSRSGSSSAIAGPSSLRSPAEPRPFSRGADDFRVSGQSAQSSPLAGPGVPGPGAGFDTYVRGVTPSPMGAMHLPRFPAHIVAPSSSSPSQDFHAMHGISPIYPGNSPPRSILGPSISSRTRSPIILPPLQFDARRGRDPFEFAQPPRSLSSPSSGASISPTT</sequence>
<evidence type="ECO:0000313" key="6">
    <source>
        <dbReference type="Proteomes" id="UP000294933"/>
    </source>
</evidence>
<feature type="region of interest" description="Disordered" evidence="3">
    <location>
        <begin position="155"/>
        <end position="255"/>
    </location>
</feature>
<dbReference type="PANTHER" id="PTHR46255">
    <property type="entry name" value="SHORT STATURE HOMEOBOX"/>
    <property type="match status" value="1"/>
</dbReference>
<dbReference type="Gene3D" id="1.10.10.60">
    <property type="entry name" value="Homeodomain-like"/>
    <property type="match status" value="1"/>
</dbReference>
<dbReference type="InterPro" id="IPR009057">
    <property type="entry name" value="Homeodomain-like_sf"/>
</dbReference>
<evidence type="ECO:0000256" key="2">
    <source>
        <dbReference type="RuleBase" id="RU000682"/>
    </source>
</evidence>
<keyword evidence="6" id="KW-1185">Reference proteome</keyword>
<organism evidence="5 6">
    <name type="scientific">Rickenella mellea</name>
    <dbReference type="NCBI Taxonomy" id="50990"/>
    <lineage>
        <taxon>Eukaryota</taxon>
        <taxon>Fungi</taxon>
        <taxon>Dikarya</taxon>
        <taxon>Basidiomycota</taxon>
        <taxon>Agaricomycotina</taxon>
        <taxon>Agaricomycetes</taxon>
        <taxon>Hymenochaetales</taxon>
        <taxon>Rickenellaceae</taxon>
        <taxon>Rickenella</taxon>
    </lineage>
</organism>
<reference evidence="5 6" key="1">
    <citation type="submission" date="2018-06" db="EMBL/GenBank/DDBJ databases">
        <title>A transcriptomic atlas of mushroom development highlights an independent origin of complex multicellularity.</title>
        <authorList>
            <consortium name="DOE Joint Genome Institute"/>
            <person name="Krizsan K."/>
            <person name="Almasi E."/>
            <person name="Merenyi Z."/>
            <person name="Sahu N."/>
            <person name="Viragh M."/>
            <person name="Koszo T."/>
            <person name="Mondo S."/>
            <person name="Kiss B."/>
            <person name="Balint B."/>
            <person name="Kues U."/>
            <person name="Barry K."/>
            <person name="Hegedus J.C."/>
            <person name="Henrissat B."/>
            <person name="Johnson J."/>
            <person name="Lipzen A."/>
            <person name="Ohm R."/>
            <person name="Nagy I."/>
            <person name="Pangilinan J."/>
            <person name="Yan J."/>
            <person name="Xiong Y."/>
            <person name="Grigoriev I.V."/>
            <person name="Hibbett D.S."/>
            <person name="Nagy L.G."/>
        </authorList>
    </citation>
    <scope>NUCLEOTIDE SEQUENCE [LARGE SCALE GENOMIC DNA]</scope>
    <source>
        <strain evidence="5 6">SZMC22713</strain>
    </source>
</reference>
<accession>A0A4Y7PUK5</accession>
<feature type="DNA-binding region" description="Homeobox" evidence="1">
    <location>
        <begin position="106"/>
        <end position="165"/>
    </location>
</feature>
<dbReference type="VEuPathDB" id="FungiDB:BD410DRAFT_507936"/>
<feature type="compositionally biased region" description="Low complexity" evidence="3">
    <location>
        <begin position="33"/>
        <end position="49"/>
    </location>
</feature>
<evidence type="ECO:0000256" key="3">
    <source>
        <dbReference type="SAM" id="MobiDB-lite"/>
    </source>
</evidence>
<feature type="domain" description="Homeobox" evidence="4">
    <location>
        <begin position="104"/>
        <end position="164"/>
    </location>
</feature>
<dbReference type="GO" id="GO:0000981">
    <property type="term" value="F:DNA-binding transcription factor activity, RNA polymerase II-specific"/>
    <property type="evidence" value="ECO:0007669"/>
    <property type="project" value="TreeGrafter"/>
</dbReference>
<dbReference type="SUPFAM" id="SSF46689">
    <property type="entry name" value="Homeodomain-like"/>
    <property type="match status" value="1"/>
</dbReference>
<dbReference type="GO" id="GO:0005634">
    <property type="term" value="C:nucleus"/>
    <property type="evidence" value="ECO:0007669"/>
    <property type="project" value="UniProtKB-SubCell"/>
</dbReference>
<feature type="compositionally biased region" description="Low complexity" evidence="3">
    <location>
        <begin position="316"/>
        <end position="330"/>
    </location>
</feature>
<dbReference type="InterPro" id="IPR052631">
    <property type="entry name" value="Paired_homeobox_Bicoid"/>
</dbReference>
<dbReference type="EMBL" id="ML170211">
    <property type="protein sequence ID" value="TDL18220.1"/>
    <property type="molecule type" value="Genomic_DNA"/>
</dbReference>
<dbReference type="STRING" id="50990.A0A4Y7PUK5"/>
<evidence type="ECO:0000259" key="4">
    <source>
        <dbReference type="PROSITE" id="PS50071"/>
    </source>
</evidence>
<evidence type="ECO:0000256" key="1">
    <source>
        <dbReference type="PROSITE-ProRule" id="PRU00108"/>
    </source>
</evidence>
<dbReference type="CDD" id="cd00086">
    <property type="entry name" value="homeodomain"/>
    <property type="match status" value="1"/>
</dbReference>
<feature type="region of interest" description="Disordered" evidence="3">
    <location>
        <begin position="305"/>
        <end position="364"/>
    </location>
</feature>
<dbReference type="GO" id="GO:1990837">
    <property type="term" value="F:sequence-specific double-stranded DNA binding"/>
    <property type="evidence" value="ECO:0007669"/>
    <property type="project" value="TreeGrafter"/>
</dbReference>
<proteinExistence type="predicted"/>
<feature type="compositionally biased region" description="Low complexity" evidence="3">
    <location>
        <begin position="70"/>
        <end position="79"/>
    </location>
</feature>
<dbReference type="Pfam" id="PF00046">
    <property type="entry name" value="Homeodomain"/>
    <property type="match status" value="1"/>
</dbReference>
<keyword evidence="1 2" id="KW-0371">Homeobox</keyword>
<dbReference type="AlphaFoldDB" id="A0A4Y7PUK5"/>